<dbReference type="PANTHER" id="PTHR43490:SF60">
    <property type="entry name" value="NAD(P)-BINDING ROSSMANN-FOLD SUPERFAMILY PROTEIN"/>
    <property type="match status" value="1"/>
</dbReference>
<evidence type="ECO:0000256" key="3">
    <source>
        <dbReference type="ARBA" id="ARBA00023002"/>
    </source>
</evidence>
<keyword evidence="3" id="KW-0560">Oxidoreductase</keyword>
<protein>
    <recommendedName>
        <fullName evidence="7">NAD(P)-binding Rossmann-fold superfamily protein</fullName>
    </recommendedName>
</protein>
<dbReference type="SUPFAM" id="SSF51735">
    <property type="entry name" value="NAD(P)-binding Rossmann-fold domains"/>
    <property type="match status" value="1"/>
</dbReference>
<proteinExistence type="inferred from homology"/>
<dbReference type="Gene3D" id="3.40.50.720">
    <property type="entry name" value="NAD(P)-binding Rossmann-like Domain"/>
    <property type="match status" value="1"/>
</dbReference>
<gene>
    <name evidence="5" type="ORF">HS088_TW16G00385</name>
</gene>
<dbReference type="GO" id="GO:0016020">
    <property type="term" value="C:membrane"/>
    <property type="evidence" value="ECO:0007669"/>
    <property type="project" value="TreeGrafter"/>
</dbReference>
<sequence length="338" mass="36642">MNGSKRARNPPLFTSPVHQKVVVVGDGGGGDGGEQRDWVCNGEAICRVGIECCFECKGQRERTQGFGFAKKPRTQQPCVSFNEIHENSVENAESVIKTNFYGSKMLTQALLPLFRPSSPISFSSCRILNISSRLGSINELRNPKLKEMLQSEKLTMDEVEGMVGLFLENVKDGTWKTQGWPEIWPDYAVSKMALNGYSRVLAKLYKDKGLCVNCFCPGFTQTSMTGGKGTHTADDAAAVAAGLALIPAKDMQTGRFGVTEVYILGGFAFNMAGLLGFSSLAPTTKNIVVAGGLTAFVFGVYYYTMRAVGGTDELQVAIDKFEGQKGKREDEASLSSKS</sequence>
<dbReference type="PANTHER" id="PTHR43490">
    <property type="entry name" value="(+)-NEOMENTHOL DEHYDROGENASE"/>
    <property type="match status" value="1"/>
</dbReference>
<dbReference type="AlphaFoldDB" id="A0A7J7CIT2"/>
<name>A0A7J7CIT2_TRIWF</name>
<evidence type="ECO:0000256" key="4">
    <source>
        <dbReference type="SAM" id="Phobius"/>
    </source>
</evidence>
<evidence type="ECO:0000256" key="2">
    <source>
        <dbReference type="ARBA" id="ARBA00022857"/>
    </source>
</evidence>
<dbReference type="PRINTS" id="PR00081">
    <property type="entry name" value="GDHRDH"/>
</dbReference>
<keyword evidence="4" id="KW-1133">Transmembrane helix</keyword>
<evidence type="ECO:0008006" key="7">
    <source>
        <dbReference type="Google" id="ProtNLM"/>
    </source>
</evidence>
<evidence type="ECO:0000256" key="1">
    <source>
        <dbReference type="ARBA" id="ARBA00006484"/>
    </source>
</evidence>
<keyword evidence="4" id="KW-0812">Transmembrane</keyword>
<feature type="transmembrane region" description="Helical" evidence="4">
    <location>
        <begin position="261"/>
        <end position="281"/>
    </location>
</feature>
<evidence type="ECO:0000313" key="5">
    <source>
        <dbReference type="EMBL" id="KAF5733944.1"/>
    </source>
</evidence>
<feature type="transmembrane region" description="Helical" evidence="4">
    <location>
        <begin position="287"/>
        <end position="304"/>
    </location>
</feature>
<comment type="caution">
    <text evidence="5">The sequence shown here is derived from an EMBL/GenBank/DDBJ whole genome shotgun (WGS) entry which is preliminary data.</text>
</comment>
<evidence type="ECO:0000313" key="6">
    <source>
        <dbReference type="Proteomes" id="UP000593562"/>
    </source>
</evidence>
<reference evidence="5 6" key="1">
    <citation type="journal article" date="2020" name="Nat. Commun.">
        <title>Genome of Tripterygium wilfordii and identification of cytochrome P450 involved in triptolide biosynthesis.</title>
        <authorList>
            <person name="Tu L."/>
            <person name="Su P."/>
            <person name="Zhang Z."/>
            <person name="Gao L."/>
            <person name="Wang J."/>
            <person name="Hu T."/>
            <person name="Zhou J."/>
            <person name="Zhang Y."/>
            <person name="Zhao Y."/>
            <person name="Liu Y."/>
            <person name="Song Y."/>
            <person name="Tong Y."/>
            <person name="Lu Y."/>
            <person name="Yang J."/>
            <person name="Xu C."/>
            <person name="Jia M."/>
            <person name="Peters R.J."/>
            <person name="Huang L."/>
            <person name="Gao W."/>
        </authorList>
    </citation>
    <scope>NUCLEOTIDE SEQUENCE [LARGE SCALE GENOMIC DNA]</scope>
    <source>
        <strain evidence="6">cv. XIE 37</strain>
        <tissue evidence="5">Leaf</tissue>
    </source>
</reference>
<dbReference type="Proteomes" id="UP000593562">
    <property type="component" value="Unassembled WGS sequence"/>
</dbReference>
<keyword evidence="2" id="KW-0521">NADP</keyword>
<keyword evidence="4" id="KW-0472">Membrane</keyword>
<comment type="similarity">
    <text evidence="1">Belongs to the short-chain dehydrogenases/reductases (SDR) family.</text>
</comment>
<organism evidence="5 6">
    <name type="scientific">Tripterygium wilfordii</name>
    <name type="common">Thunder God vine</name>
    <dbReference type="NCBI Taxonomy" id="458696"/>
    <lineage>
        <taxon>Eukaryota</taxon>
        <taxon>Viridiplantae</taxon>
        <taxon>Streptophyta</taxon>
        <taxon>Embryophyta</taxon>
        <taxon>Tracheophyta</taxon>
        <taxon>Spermatophyta</taxon>
        <taxon>Magnoliopsida</taxon>
        <taxon>eudicotyledons</taxon>
        <taxon>Gunneridae</taxon>
        <taxon>Pentapetalae</taxon>
        <taxon>rosids</taxon>
        <taxon>fabids</taxon>
        <taxon>Celastrales</taxon>
        <taxon>Celastraceae</taxon>
        <taxon>Tripterygium</taxon>
    </lineage>
</organism>
<keyword evidence="6" id="KW-1185">Reference proteome</keyword>
<accession>A0A7J7CIT2</accession>
<dbReference type="InterPro" id="IPR002347">
    <property type="entry name" value="SDR_fam"/>
</dbReference>
<dbReference type="InParanoid" id="A0A7J7CIT2"/>
<dbReference type="EMBL" id="JAAARO010000016">
    <property type="protein sequence ID" value="KAF5733944.1"/>
    <property type="molecule type" value="Genomic_DNA"/>
</dbReference>
<dbReference type="Pfam" id="PF00106">
    <property type="entry name" value="adh_short"/>
    <property type="match status" value="1"/>
</dbReference>
<dbReference type="GO" id="GO:0016491">
    <property type="term" value="F:oxidoreductase activity"/>
    <property type="evidence" value="ECO:0007669"/>
    <property type="project" value="UniProtKB-KW"/>
</dbReference>
<dbReference type="InterPro" id="IPR036291">
    <property type="entry name" value="NAD(P)-bd_dom_sf"/>
</dbReference>